<dbReference type="Pfam" id="PF04542">
    <property type="entry name" value="Sigma70_r2"/>
    <property type="match status" value="1"/>
</dbReference>
<dbReference type="InterPro" id="IPR013249">
    <property type="entry name" value="RNA_pol_sigma70_r4_t2"/>
</dbReference>
<evidence type="ECO:0000256" key="3">
    <source>
        <dbReference type="ARBA" id="ARBA00023082"/>
    </source>
</evidence>
<keyword evidence="5 6" id="KW-0804">Transcription</keyword>
<dbReference type="AlphaFoldDB" id="A0A512N9Y7"/>
<keyword evidence="2 6" id="KW-0805">Transcription regulation</keyword>
<proteinExistence type="inferred from homology"/>
<gene>
    <name evidence="9" type="ORF">RSO01_29660</name>
</gene>
<feature type="domain" description="RNA polymerase sigma factor 70 region 4 type 2" evidence="8">
    <location>
        <begin position="115"/>
        <end position="168"/>
    </location>
</feature>
<dbReference type="GO" id="GO:0006352">
    <property type="term" value="P:DNA-templated transcription initiation"/>
    <property type="evidence" value="ECO:0007669"/>
    <property type="project" value="InterPro"/>
</dbReference>
<evidence type="ECO:0000256" key="1">
    <source>
        <dbReference type="ARBA" id="ARBA00010641"/>
    </source>
</evidence>
<protein>
    <recommendedName>
        <fullName evidence="6">RNA polymerase sigma factor</fullName>
    </recommendedName>
</protein>
<evidence type="ECO:0000313" key="10">
    <source>
        <dbReference type="Proteomes" id="UP000321058"/>
    </source>
</evidence>
<dbReference type="SUPFAM" id="SSF88659">
    <property type="entry name" value="Sigma3 and sigma4 domains of RNA polymerase sigma factors"/>
    <property type="match status" value="1"/>
</dbReference>
<name>A0A512N9Y7_9HYPH</name>
<organism evidence="9 10">
    <name type="scientific">Reyranella soli</name>
    <dbReference type="NCBI Taxonomy" id="1230389"/>
    <lineage>
        <taxon>Bacteria</taxon>
        <taxon>Pseudomonadati</taxon>
        <taxon>Pseudomonadota</taxon>
        <taxon>Alphaproteobacteria</taxon>
        <taxon>Hyphomicrobiales</taxon>
        <taxon>Reyranellaceae</taxon>
        <taxon>Reyranella</taxon>
    </lineage>
</organism>
<dbReference type="InterPro" id="IPR013324">
    <property type="entry name" value="RNA_pol_sigma_r3/r4-like"/>
</dbReference>
<dbReference type="InterPro" id="IPR014284">
    <property type="entry name" value="RNA_pol_sigma-70_dom"/>
</dbReference>
<dbReference type="SUPFAM" id="SSF88946">
    <property type="entry name" value="Sigma2 domain of RNA polymerase sigma factors"/>
    <property type="match status" value="1"/>
</dbReference>
<dbReference type="GO" id="GO:0003677">
    <property type="term" value="F:DNA binding"/>
    <property type="evidence" value="ECO:0007669"/>
    <property type="project" value="UniProtKB-KW"/>
</dbReference>
<dbReference type="InterPro" id="IPR000838">
    <property type="entry name" value="RNA_pol_sigma70_ECF_CS"/>
</dbReference>
<evidence type="ECO:0000259" key="7">
    <source>
        <dbReference type="Pfam" id="PF04542"/>
    </source>
</evidence>
<dbReference type="InterPro" id="IPR007627">
    <property type="entry name" value="RNA_pol_sigma70_r2"/>
</dbReference>
<evidence type="ECO:0000256" key="4">
    <source>
        <dbReference type="ARBA" id="ARBA00023125"/>
    </source>
</evidence>
<dbReference type="InterPro" id="IPR036388">
    <property type="entry name" value="WH-like_DNA-bd_sf"/>
</dbReference>
<dbReference type="CDD" id="cd06171">
    <property type="entry name" value="Sigma70_r4"/>
    <property type="match status" value="1"/>
</dbReference>
<feature type="domain" description="RNA polymerase sigma-70 region 2" evidence="7">
    <location>
        <begin position="25"/>
        <end position="86"/>
    </location>
</feature>
<dbReference type="EMBL" id="BKAJ01000045">
    <property type="protein sequence ID" value="GEP55800.1"/>
    <property type="molecule type" value="Genomic_DNA"/>
</dbReference>
<accession>A0A512N9Y7</accession>
<evidence type="ECO:0000256" key="6">
    <source>
        <dbReference type="RuleBase" id="RU000716"/>
    </source>
</evidence>
<dbReference type="PANTHER" id="PTHR43133:SF25">
    <property type="entry name" value="RNA POLYMERASE SIGMA FACTOR RFAY-RELATED"/>
    <property type="match status" value="1"/>
</dbReference>
<dbReference type="InterPro" id="IPR039425">
    <property type="entry name" value="RNA_pol_sigma-70-like"/>
</dbReference>
<dbReference type="Proteomes" id="UP000321058">
    <property type="component" value="Unassembled WGS sequence"/>
</dbReference>
<dbReference type="Gene3D" id="1.10.1740.10">
    <property type="match status" value="1"/>
</dbReference>
<comment type="caution">
    <text evidence="9">The sequence shown here is derived from an EMBL/GenBank/DDBJ whole genome shotgun (WGS) entry which is preliminary data.</text>
</comment>
<dbReference type="NCBIfam" id="TIGR02937">
    <property type="entry name" value="sigma70-ECF"/>
    <property type="match status" value="1"/>
</dbReference>
<evidence type="ECO:0000256" key="2">
    <source>
        <dbReference type="ARBA" id="ARBA00023015"/>
    </source>
</evidence>
<keyword evidence="10" id="KW-1185">Reference proteome</keyword>
<sequence>MRCMSDAPKPDAGTVDRFRTVMLPHLDAAYGYARWLTRDPVQAQDVAQEAMLRALRYFHAFRGEDAKPWLLRIVRNTWLDLARRHAAEKVPLEEIEDRAGDGLDPEQSALAGDRRRQIAAALAALPAEAREVLVLREIEDLSYKRIAVVLDLPIGTVMSRLARAREKLAAGLRGHLERRGHGLPDM</sequence>
<reference evidence="9 10" key="1">
    <citation type="submission" date="2019-07" db="EMBL/GenBank/DDBJ databases">
        <title>Whole genome shotgun sequence of Reyranella soli NBRC 108950.</title>
        <authorList>
            <person name="Hosoyama A."/>
            <person name="Uohara A."/>
            <person name="Ohji S."/>
            <person name="Ichikawa N."/>
        </authorList>
    </citation>
    <scope>NUCLEOTIDE SEQUENCE [LARGE SCALE GENOMIC DNA]</scope>
    <source>
        <strain evidence="9 10">NBRC 108950</strain>
    </source>
</reference>
<dbReference type="Gene3D" id="1.10.10.10">
    <property type="entry name" value="Winged helix-like DNA-binding domain superfamily/Winged helix DNA-binding domain"/>
    <property type="match status" value="1"/>
</dbReference>
<dbReference type="OrthoDB" id="9803470at2"/>
<dbReference type="GO" id="GO:0016987">
    <property type="term" value="F:sigma factor activity"/>
    <property type="evidence" value="ECO:0007669"/>
    <property type="project" value="UniProtKB-KW"/>
</dbReference>
<keyword evidence="4 6" id="KW-0238">DNA-binding</keyword>
<dbReference type="PROSITE" id="PS01063">
    <property type="entry name" value="SIGMA70_ECF"/>
    <property type="match status" value="1"/>
</dbReference>
<keyword evidence="3 6" id="KW-0731">Sigma factor</keyword>
<comment type="similarity">
    <text evidence="1 6">Belongs to the sigma-70 factor family. ECF subfamily.</text>
</comment>
<dbReference type="PANTHER" id="PTHR43133">
    <property type="entry name" value="RNA POLYMERASE ECF-TYPE SIGMA FACTO"/>
    <property type="match status" value="1"/>
</dbReference>
<dbReference type="Pfam" id="PF08281">
    <property type="entry name" value="Sigma70_r4_2"/>
    <property type="match status" value="1"/>
</dbReference>
<dbReference type="InterPro" id="IPR013325">
    <property type="entry name" value="RNA_pol_sigma_r2"/>
</dbReference>
<evidence type="ECO:0000256" key="5">
    <source>
        <dbReference type="ARBA" id="ARBA00023163"/>
    </source>
</evidence>
<evidence type="ECO:0000313" key="9">
    <source>
        <dbReference type="EMBL" id="GEP55800.1"/>
    </source>
</evidence>
<evidence type="ECO:0000259" key="8">
    <source>
        <dbReference type="Pfam" id="PF08281"/>
    </source>
</evidence>